<organism evidence="1 2">
    <name type="scientific">Paenibacillus mellifer</name>
    <dbReference type="NCBI Taxonomy" id="2937794"/>
    <lineage>
        <taxon>Bacteria</taxon>
        <taxon>Bacillati</taxon>
        <taxon>Bacillota</taxon>
        <taxon>Bacilli</taxon>
        <taxon>Bacillales</taxon>
        <taxon>Paenibacillaceae</taxon>
        <taxon>Paenibacillus</taxon>
    </lineage>
</organism>
<protein>
    <submittedName>
        <fullName evidence="1">Uncharacterized protein</fullName>
    </submittedName>
</protein>
<dbReference type="AlphaFoldDB" id="A0A9X1XYY5"/>
<sequence length="530" mass="58069">MAENEIYKLDIETDDRDVDRTAKKLRSLDKLLQQTQRRVALLGKTRIKPTLALDDRLMSAARKAEEALTRLHRMTAKPTVQFNDRVSAYALKLRASLAALAAAPWQVTAAGVDWEAVIGDSFAGRVSSEGKSTLKRISSAVGETLGEGLKVKIFEELGLGEVMGNSRQHFGNSGIMKKKEPLSSSLSEIPRFNAYNMLTSRITEIAPKRDSVNSNFAGAPSNGSIYTEAGIKAGEDFFQAFLSTLDSKQIGDKLASTSTSSAKGQTNKKLAKWEEGTLDIFKDVAVSLFSGWLGVKIDKWSGNASKKLIDDLDKAPKKSEIPSASSTKPPGKAPTFWTKWLGESKTKASLASGAAKGVVRSAGPIGLTLLFNDAYNISAALTDFVLGHKAGDRKYRDPVFGFPKDNYTDTVSPFRWREVRDFLRKNDSVVSFSDRIMAPSVQGVTRPESNVNVPKVMGTPVPNYYQLPEEVRSKIGEASYKKPTPPVNVSLSEGTINLTVNKEKLDYQKLAETTGWKIANEVRFAMQNLK</sequence>
<comment type="caution">
    <text evidence="1">The sequence shown here is derived from an EMBL/GenBank/DDBJ whole genome shotgun (WGS) entry which is preliminary data.</text>
</comment>
<dbReference type="RefSeq" id="WP_248552075.1">
    <property type="nucleotide sequence ID" value="NZ_JALPRK010000010.1"/>
</dbReference>
<reference evidence="1" key="1">
    <citation type="submission" date="2022-04" db="EMBL/GenBank/DDBJ databases">
        <authorList>
            <person name="Seo M.-J."/>
        </authorList>
    </citation>
    <scope>NUCLEOTIDE SEQUENCE</scope>
    <source>
        <strain evidence="1">MBLB2552</strain>
    </source>
</reference>
<evidence type="ECO:0000313" key="2">
    <source>
        <dbReference type="Proteomes" id="UP001139534"/>
    </source>
</evidence>
<dbReference type="Proteomes" id="UP001139534">
    <property type="component" value="Unassembled WGS sequence"/>
</dbReference>
<proteinExistence type="predicted"/>
<name>A0A9X1XYY5_9BACL</name>
<dbReference type="EMBL" id="JALPRK010000010">
    <property type="protein sequence ID" value="MCK8487994.1"/>
    <property type="molecule type" value="Genomic_DNA"/>
</dbReference>
<evidence type="ECO:0000313" key="1">
    <source>
        <dbReference type="EMBL" id="MCK8487994.1"/>
    </source>
</evidence>
<keyword evidence="2" id="KW-1185">Reference proteome</keyword>
<accession>A0A9X1XYY5</accession>
<gene>
    <name evidence="1" type="ORF">M0651_12500</name>
</gene>